<accession>A0A6A6WYA2</accession>
<feature type="region of interest" description="Disordered" evidence="1">
    <location>
        <begin position="1"/>
        <end position="42"/>
    </location>
</feature>
<feature type="transmembrane region" description="Helical" evidence="2">
    <location>
        <begin position="112"/>
        <end position="131"/>
    </location>
</feature>
<dbReference type="AlphaFoldDB" id="A0A6A6WYA2"/>
<keyword evidence="2" id="KW-0472">Membrane</keyword>
<feature type="transmembrane region" description="Helical" evidence="2">
    <location>
        <begin position="137"/>
        <end position="160"/>
    </location>
</feature>
<dbReference type="Proteomes" id="UP000799757">
    <property type="component" value="Unassembled WGS sequence"/>
</dbReference>
<evidence type="ECO:0000313" key="3">
    <source>
        <dbReference type="EMBL" id="KAF2788707.1"/>
    </source>
</evidence>
<dbReference type="EMBL" id="MU002194">
    <property type="protein sequence ID" value="KAF2788707.1"/>
    <property type="molecule type" value="Genomic_DNA"/>
</dbReference>
<keyword evidence="2" id="KW-1133">Transmembrane helix</keyword>
<evidence type="ECO:0000313" key="4">
    <source>
        <dbReference type="Proteomes" id="UP000799757"/>
    </source>
</evidence>
<proteinExistence type="predicted"/>
<keyword evidence="2" id="KW-0812">Transmembrane</keyword>
<organism evidence="3 4">
    <name type="scientific">Melanomma pulvis-pyrius CBS 109.77</name>
    <dbReference type="NCBI Taxonomy" id="1314802"/>
    <lineage>
        <taxon>Eukaryota</taxon>
        <taxon>Fungi</taxon>
        <taxon>Dikarya</taxon>
        <taxon>Ascomycota</taxon>
        <taxon>Pezizomycotina</taxon>
        <taxon>Dothideomycetes</taxon>
        <taxon>Pleosporomycetidae</taxon>
        <taxon>Pleosporales</taxon>
        <taxon>Melanommataceae</taxon>
        <taxon>Melanomma</taxon>
    </lineage>
</organism>
<name>A0A6A6WYA2_9PLEO</name>
<reference evidence="3" key="1">
    <citation type="journal article" date="2020" name="Stud. Mycol.">
        <title>101 Dothideomycetes genomes: a test case for predicting lifestyles and emergence of pathogens.</title>
        <authorList>
            <person name="Haridas S."/>
            <person name="Albert R."/>
            <person name="Binder M."/>
            <person name="Bloem J."/>
            <person name="Labutti K."/>
            <person name="Salamov A."/>
            <person name="Andreopoulos B."/>
            <person name="Baker S."/>
            <person name="Barry K."/>
            <person name="Bills G."/>
            <person name="Bluhm B."/>
            <person name="Cannon C."/>
            <person name="Castanera R."/>
            <person name="Culley D."/>
            <person name="Daum C."/>
            <person name="Ezra D."/>
            <person name="Gonzalez J."/>
            <person name="Henrissat B."/>
            <person name="Kuo A."/>
            <person name="Liang C."/>
            <person name="Lipzen A."/>
            <person name="Lutzoni F."/>
            <person name="Magnuson J."/>
            <person name="Mondo S."/>
            <person name="Nolan M."/>
            <person name="Ohm R."/>
            <person name="Pangilinan J."/>
            <person name="Park H.-J."/>
            <person name="Ramirez L."/>
            <person name="Alfaro M."/>
            <person name="Sun H."/>
            <person name="Tritt A."/>
            <person name="Yoshinaga Y."/>
            <person name="Zwiers L.-H."/>
            <person name="Turgeon B."/>
            <person name="Goodwin S."/>
            <person name="Spatafora J."/>
            <person name="Crous P."/>
            <person name="Grigoriev I."/>
        </authorList>
    </citation>
    <scope>NUCLEOTIDE SEQUENCE</scope>
    <source>
        <strain evidence="3">CBS 109.77</strain>
    </source>
</reference>
<gene>
    <name evidence="3" type="ORF">K505DRAFT_104303</name>
</gene>
<evidence type="ECO:0000256" key="2">
    <source>
        <dbReference type="SAM" id="Phobius"/>
    </source>
</evidence>
<evidence type="ECO:0000256" key="1">
    <source>
        <dbReference type="SAM" id="MobiDB-lite"/>
    </source>
</evidence>
<sequence>MAGLGICLPRRPHTTSPHQHQRPGKGPSLPQSLQVHDHRPRERDLRPALPSAIHKAHIHIHVRDRQYAIYFSYPRPGLPSLTPASAPARAAHPFRNSSTLIRPRFPLTPSAPVVYILLSAFLEVPTCAASWPAHDNAVTGLIISSSAGNCIYLAISIFIFSIQQKCWNR</sequence>
<keyword evidence="4" id="KW-1185">Reference proteome</keyword>
<protein>
    <submittedName>
        <fullName evidence="3">Uncharacterized protein</fullName>
    </submittedName>
</protein>